<dbReference type="GO" id="GO:0044208">
    <property type="term" value="P:'de novo' AMP biosynthetic process"/>
    <property type="evidence" value="ECO:0007669"/>
    <property type="project" value="UniProtKB-UniRule"/>
</dbReference>
<sequence length="346" mass="37411">MPVSIVVGGQFGSEGKGKVALEIARRATGSVTVIRVGGPNSGHTGYDRSGRKWALRQMPASCIDKNVDVVFPAGSYIDVALLLSEIEELKYPKERVFISPYARIILPEHKNWERDAGLTGSIGSTGSGVGGAVMASVAREAANFSLPSPDAAHFAPLQEFVADVATLLRNQLNMDFRVIIEGTQGFGLSLLEGGYWPKATSRCTTAAGAIAEAGLSPRDVDDVTMVIRSFPIRVAGDSGQLTNETTWEEIAAKTGKNDIREYTTVTKKLRRVGHFDPALVRKAIDVNSPSRVVLNHLDYVGASSDIVLSKSQIREFILGIEADISRKVDWFGFSPFDVIERQECLA</sequence>
<feature type="active site" description="Proton donor" evidence="7">
    <location>
        <position position="43"/>
    </location>
</feature>
<dbReference type="RefSeq" id="WP_171380142.1">
    <property type="nucleotide sequence ID" value="NZ_PKQI01000003.1"/>
</dbReference>
<dbReference type="EC" id="6.3.4.4" evidence="7"/>
<feature type="binding site" evidence="7">
    <location>
        <begin position="264"/>
        <end position="270"/>
    </location>
    <ligand>
        <name>substrate</name>
    </ligand>
</feature>
<dbReference type="Proteomes" id="UP000526233">
    <property type="component" value="Unassembled WGS sequence"/>
</dbReference>
<evidence type="ECO:0000256" key="3">
    <source>
        <dbReference type="ARBA" id="ARBA00022741"/>
    </source>
</evidence>
<comment type="similarity">
    <text evidence="7">Belongs to the adenylosuccinate synthetase family.</text>
</comment>
<dbReference type="SUPFAM" id="SSF52540">
    <property type="entry name" value="P-loop containing nucleoside triphosphate hydrolases"/>
    <property type="match status" value="1"/>
</dbReference>
<proteinExistence type="inferred from homology"/>
<comment type="pathway">
    <text evidence="7">Purine metabolism; AMP biosynthesis via de novo pathway; AMP from IMP: step 1/2.</text>
</comment>
<dbReference type="Gene3D" id="3.40.440.10">
    <property type="entry name" value="Adenylosuccinate Synthetase, subunit A, domain 1"/>
    <property type="match status" value="2"/>
</dbReference>
<evidence type="ECO:0000256" key="2">
    <source>
        <dbReference type="ARBA" id="ARBA00022723"/>
    </source>
</evidence>
<dbReference type="GO" id="GO:0005525">
    <property type="term" value="F:GTP binding"/>
    <property type="evidence" value="ECO:0007669"/>
    <property type="project" value="UniProtKB-UniRule"/>
</dbReference>
<feature type="binding site" evidence="7">
    <location>
        <position position="270"/>
    </location>
    <ligand>
        <name>GTP</name>
        <dbReference type="ChEBI" id="CHEBI:37565"/>
    </ligand>
</feature>
<dbReference type="GO" id="GO:0004019">
    <property type="term" value="F:adenylosuccinate synthase activity"/>
    <property type="evidence" value="ECO:0007669"/>
    <property type="project" value="UniProtKB-UniRule"/>
</dbReference>
<evidence type="ECO:0000256" key="4">
    <source>
        <dbReference type="ARBA" id="ARBA00022755"/>
    </source>
</evidence>
<comment type="cofactor">
    <cofactor evidence="7">
        <name>Mg(2+)</name>
        <dbReference type="ChEBI" id="CHEBI:18420"/>
    </cofactor>
    <text evidence="7">Binds 1 Mg(2+) ion per subunit.</text>
</comment>
<dbReference type="EMBL" id="PKQI01000003">
    <property type="protein sequence ID" value="NNV22499.1"/>
    <property type="molecule type" value="Genomic_DNA"/>
</dbReference>
<feature type="binding site" description="in other chain" evidence="7">
    <location>
        <begin position="40"/>
        <end position="43"/>
    </location>
    <ligand>
        <name>IMP</name>
        <dbReference type="ChEBI" id="CHEBI:58053"/>
        <note>ligand shared between dimeric partners</note>
    </ligand>
</feature>
<evidence type="ECO:0000256" key="5">
    <source>
        <dbReference type="ARBA" id="ARBA00022842"/>
    </source>
</evidence>
<keyword evidence="6 7" id="KW-0342">GTP-binding</keyword>
<keyword evidence="2 7" id="KW-0479">Metal-binding</keyword>
<dbReference type="InterPro" id="IPR001114">
    <property type="entry name" value="Adenylosuccinate_synthetase"/>
</dbReference>
<comment type="subcellular location">
    <subcellularLocation>
        <location evidence="7">Cytoplasm</location>
    </subcellularLocation>
</comment>
<dbReference type="InterPro" id="IPR042109">
    <property type="entry name" value="Adenylosuccinate_synth_dom1"/>
</dbReference>
<reference evidence="8 9" key="1">
    <citation type="submission" date="2018-11" db="EMBL/GenBank/DDBJ databases">
        <title>Genome sequencing and analysis.</title>
        <authorList>
            <person name="Huang Y.-T."/>
        </authorList>
    </citation>
    <scope>NUCLEOTIDE SEQUENCE [LARGE SCALE GENOMIC DNA]</scope>
    <source>
        <strain evidence="8 9">SHIN</strain>
    </source>
</reference>
<keyword evidence="5 7" id="KW-0460">Magnesium</keyword>
<feature type="binding site" evidence="7">
    <location>
        <position position="139"/>
    </location>
    <ligand>
        <name>IMP</name>
        <dbReference type="ChEBI" id="CHEBI:58053"/>
        <note>ligand shared between dimeric partners</note>
    </ligand>
</feature>
<evidence type="ECO:0000256" key="6">
    <source>
        <dbReference type="ARBA" id="ARBA00023134"/>
    </source>
</evidence>
<dbReference type="AlphaFoldDB" id="A0A7Y3WYR7"/>
<evidence type="ECO:0000313" key="9">
    <source>
        <dbReference type="Proteomes" id="UP000526233"/>
    </source>
</evidence>
<comment type="subunit">
    <text evidence="7">Homodimer.</text>
</comment>
<dbReference type="InterPro" id="IPR042111">
    <property type="entry name" value="Adenylosuccinate_synth_dom3"/>
</dbReference>
<comment type="caution">
    <text evidence="8">The sequence shown here is derived from an EMBL/GenBank/DDBJ whole genome shotgun (WGS) entry which is preliminary data.</text>
</comment>
<feature type="binding site" evidence="7">
    <location>
        <begin position="42"/>
        <end position="44"/>
    </location>
    <ligand>
        <name>GTP</name>
        <dbReference type="ChEBI" id="CHEBI:37565"/>
    </ligand>
</feature>
<dbReference type="Pfam" id="PF00709">
    <property type="entry name" value="Adenylsucc_synt"/>
    <property type="match status" value="2"/>
</dbReference>
<dbReference type="SMART" id="SM00788">
    <property type="entry name" value="Adenylsucc_synt"/>
    <property type="match status" value="1"/>
</dbReference>
<dbReference type="InterPro" id="IPR027417">
    <property type="entry name" value="P-loop_NTPase"/>
</dbReference>
<name>A0A7Y3WYR7_9HYPH</name>
<keyword evidence="7" id="KW-0963">Cytoplasm</keyword>
<keyword evidence="3 7" id="KW-0547">Nucleotide-binding</keyword>
<comment type="function">
    <text evidence="7">Plays an important role in the de novo pathway of purine nucleotide biosynthesis. Catalyzes the first committed step in the biosynthesis of AMP from IMP.</text>
</comment>
<dbReference type="UniPathway" id="UPA00075">
    <property type="reaction ID" value="UER00335"/>
</dbReference>
<dbReference type="PANTHER" id="PTHR11846">
    <property type="entry name" value="ADENYLOSUCCINATE SYNTHETASE"/>
    <property type="match status" value="1"/>
</dbReference>
<dbReference type="GO" id="GO:0000287">
    <property type="term" value="F:magnesium ion binding"/>
    <property type="evidence" value="ECO:0007669"/>
    <property type="project" value="UniProtKB-UniRule"/>
</dbReference>
<dbReference type="HAMAP" id="MF_00011">
    <property type="entry name" value="Adenylosucc_synth"/>
    <property type="match status" value="1"/>
</dbReference>
<feature type="binding site" evidence="7">
    <location>
        <begin position="296"/>
        <end position="298"/>
    </location>
    <ligand>
        <name>GTP</name>
        <dbReference type="ChEBI" id="CHEBI:37565"/>
    </ligand>
</feature>
<feature type="binding site" description="in other chain" evidence="7">
    <location>
        <position position="125"/>
    </location>
    <ligand>
        <name>IMP</name>
        <dbReference type="ChEBI" id="CHEBI:58053"/>
        <note>ligand shared between dimeric partners</note>
    </ligand>
</feature>
<dbReference type="GO" id="GO:0046040">
    <property type="term" value="P:IMP metabolic process"/>
    <property type="evidence" value="ECO:0007669"/>
    <property type="project" value="TreeGrafter"/>
</dbReference>
<feature type="binding site" description="in other chain" evidence="7">
    <location>
        <position position="184"/>
    </location>
    <ligand>
        <name>IMP</name>
        <dbReference type="ChEBI" id="CHEBI:58053"/>
        <note>ligand shared between dimeric partners</note>
    </ligand>
</feature>
<feature type="binding site" evidence="7">
    <location>
        <position position="42"/>
    </location>
    <ligand>
        <name>Mg(2+)</name>
        <dbReference type="ChEBI" id="CHEBI:18420"/>
    </ligand>
</feature>
<evidence type="ECO:0000256" key="7">
    <source>
        <dbReference type="HAMAP-Rule" id="MF_00011"/>
    </source>
</evidence>
<dbReference type="Gene3D" id="3.90.170.10">
    <property type="entry name" value="Adenylosuccinate Synthetase, subunit A, domain 3"/>
    <property type="match status" value="1"/>
</dbReference>
<keyword evidence="4 7" id="KW-0658">Purine biosynthesis</keyword>
<gene>
    <name evidence="7" type="primary">purA</name>
    <name evidence="8" type="ORF">EHE22_18975</name>
</gene>
<evidence type="ECO:0000313" key="8">
    <source>
        <dbReference type="EMBL" id="NNV22499.1"/>
    </source>
</evidence>
<organism evidence="8 9">
    <name type="scientific">Brucella pseudogrignonensis</name>
    <dbReference type="NCBI Taxonomy" id="419475"/>
    <lineage>
        <taxon>Bacteria</taxon>
        <taxon>Pseudomonadati</taxon>
        <taxon>Pseudomonadota</taxon>
        <taxon>Alphaproteobacteria</taxon>
        <taxon>Hyphomicrobiales</taxon>
        <taxon>Brucellaceae</taxon>
        <taxon>Brucella/Ochrobactrum group</taxon>
        <taxon>Brucella</taxon>
    </lineage>
</organism>
<feature type="binding site" description="in other chain" evidence="7">
    <location>
        <position position="200"/>
    </location>
    <ligand>
        <name>IMP</name>
        <dbReference type="ChEBI" id="CHEBI:58053"/>
        <note>ligand shared between dimeric partners</note>
    </ligand>
</feature>
<accession>A0A7Y3WYR7</accession>
<dbReference type="PANTHER" id="PTHR11846:SF0">
    <property type="entry name" value="ADENYLOSUCCINATE SYNTHETASE"/>
    <property type="match status" value="1"/>
</dbReference>
<protein>
    <recommendedName>
        <fullName evidence="7">Adenylosuccinate synthetase</fullName>
        <shortName evidence="7">AMPSase</shortName>
        <shortName evidence="7">AdSS</shortName>
        <ecNumber evidence="7">6.3.4.4</ecNumber>
    </recommendedName>
    <alternativeName>
        <fullName evidence="7">IMP--aspartate ligase</fullName>
    </alternativeName>
</protein>
<feature type="binding site" description="in other chain" evidence="7">
    <location>
        <position position="268"/>
    </location>
    <ligand>
        <name>IMP</name>
        <dbReference type="ChEBI" id="CHEBI:58053"/>
        <note>ligand shared between dimeric partners</note>
    </ligand>
</feature>
<comment type="catalytic activity">
    <reaction evidence="7">
        <text>IMP + L-aspartate + GTP = N(6)-(1,2-dicarboxyethyl)-AMP + GDP + phosphate + 2 H(+)</text>
        <dbReference type="Rhea" id="RHEA:15753"/>
        <dbReference type="ChEBI" id="CHEBI:15378"/>
        <dbReference type="ChEBI" id="CHEBI:29991"/>
        <dbReference type="ChEBI" id="CHEBI:37565"/>
        <dbReference type="ChEBI" id="CHEBI:43474"/>
        <dbReference type="ChEBI" id="CHEBI:57567"/>
        <dbReference type="ChEBI" id="CHEBI:58053"/>
        <dbReference type="ChEBI" id="CHEBI:58189"/>
        <dbReference type="EC" id="6.3.4.4"/>
    </reaction>
</comment>
<dbReference type="GO" id="GO:0005737">
    <property type="term" value="C:cytoplasm"/>
    <property type="evidence" value="ECO:0007669"/>
    <property type="project" value="UniProtKB-SubCell"/>
</dbReference>
<keyword evidence="1 7" id="KW-0436">Ligase</keyword>
<comment type="caution">
    <text evidence="7">Lacks conserved residue(s) required for the propagation of feature annotation.</text>
</comment>
<evidence type="ECO:0000256" key="1">
    <source>
        <dbReference type="ARBA" id="ARBA00022598"/>
    </source>
</evidence>